<reference evidence="2 3" key="1">
    <citation type="journal article" date="2019" name="Int. J. Syst. Evol. Microbiol.">
        <title>The Global Catalogue of Microorganisms (GCM) 10K type strain sequencing project: providing services to taxonomists for standard genome sequencing and annotation.</title>
        <authorList>
            <consortium name="The Broad Institute Genomics Platform"/>
            <consortium name="The Broad Institute Genome Sequencing Center for Infectious Disease"/>
            <person name="Wu L."/>
            <person name="Ma J."/>
        </authorList>
    </citation>
    <scope>NUCLEOTIDE SEQUENCE [LARGE SCALE GENOMIC DNA]</scope>
    <source>
        <strain evidence="2 3">JCM 15421</strain>
    </source>
</reference>
<keyword evidence="1" id="KW-0732">Signal</keyword>
<sequence length="141" mass="14869">MYTSAMYKSAWSATLSVVVAAISLPTYAQQDLQDSNLPTLQVNKGVVMSSTGGDFVTVATGKQLTKDERLMVTKDSSATVIYKHHCQLAYDKPGVYTIEDECRAGVLPGGAGTVAIVVADVVAAGVIVDNLSNNDSQPISR</sequence>
<keyword evidence="3" id="KW-1185">Reference proteome</keyword>
<dbReference type="Proteomes" id="UP001501523">
    <property type="component" value="Unassembled WGS sequence"/>
</dbReference>
<feature type="chain" id="PRO_5046730257" evidence="1">
    <location>
        <begin position="29"/>
        <end position="141"/>
    </location>
</feature>
<name>A0ABN1IE38_9GAMM</name>
<gene>
    <name evidence="2" type="ORF">GCM10009105_07590</name>
</gene>
<feature type="signal peptide" evidence="1">
    <location>
        <begin position="1"/>
        <end position="28"/>
    </location>
</feature>
<protein>
    <submittedName>
        <fullName evidence="2">Uncharacterized protein</fullName>
    </submittedName>
</protein>
<proteinExistence type="predicted"/>
<comment type="caution">
    <text evidence="2">The sequence shown here is derived from an EMBL/GenBank/DDBJ whole genome shotgun (WGS) entry which is preliminary data.</text>
</comment>
<evidence type="ECO:0000313" key="3">
    <source>
        <dbReference type="Proteomes" id="UP001501523"/>
    </source>
</evidence>
<organism evidence="2 3">
    <name type="scientific">Dokdonella soli</name>
    <dbReference type="NCBI Taxonomy" id="529810"/>
    <lineage>
        <taxon>Bacteria</taxon>
        <taxon>Pseudomonadati</taxon>
        <taxon>Pseudomonadota</taxon>
        <taxon>Gammaproteobacteria</taxon>
        <taxon>Lysobacterales</taxon>
        <taxon>Rhodanobacteraceae</taxon>
        <taxon>Dokdonella</taxon>
    </lineage>
</organism>
<dbReference type="EMBL" id="BAAAEU010000004">
    <property type="protein sequence ID" value="GAA0708213.1"/>
    <property type="molecule type" value="Genomic_DNA"/>
</dbReference>
<evidence type="ECO:0000313" key="2">
    <source>
        <dbReference type="EMBL" id="GAA0708213.1"/>
    </source>
</evidence>
<evidence type="ECO:0000256" key="1">
    <source>
        <dbReference type="SAM" id="SignalP"/>
    </source>
</evidence>
<accession>A0ABN1IE38</accession>